<dbReference type="SMART" id="SM00830">
    <property type="entry name" value="CM_2"/>
    <property type="match status" value="1"/>
</dbReference>
<dbReference type="NCBIfam" id="TIGR01805">
    <property type="entry name" value="CM_mono_grmpos"/>
    <property type="match status" value="1"/>
</dbReference>
<evidence type="ECO:0000313" key="4">
    <source>
        <dbReference type="Proteomes" id="UP001179647"/>
    </source>
</evidence>
<feature type="domain" description="Chorismate mutase" evidence="2">
    <location>
        <begin position="1"/>
        <end position="86"/>
    </location>
</feature>
<evidence type="ECO:0000313" key="3">
    <source>
        <dbReference type="EMBL" id="WEG73273.1"/>
    </source>
</evidence>
<dbReference type="Gene3D" id="1.20.59.10">
    <property type="entry name" value="Chorismate mutase"/>
    <property type="match status" value="1"/>
</dbReference>
<organism evidence="3 4">
    <name type="scientific">Vagococcus intermedius</name>
    <dbReference type="NCBI Taxonomy" id="2991418"/>
    <lineage>
        <taxon>Bacteria</taxon>
        <taxon>Bacillati</taxon>
        <taxon>Bacillota</taxon>
        <taxon>Bacilli</taxon>
        <taxon>Lactobacillales</taxon>
        <taxon>Enterococcaceae</taxon>
        <taxon>Vagococcus</taxon>
    </lineage>
</organism>
<dbReference type="EC" id="5.4.99.5" evidence="3"/>
<dbReference type="AlphaFoldDB" id="A0AAF0I5Z6"/>
<keyword evidence="1 3" id="KW-0413">Isomerase</keyword>
<dbReference type="GO" id="GO:0046417">
    <property type="term" value="P:chorismate metabolic process"/>
    <property type="evidence" value="ECO:0007669"/>
    <property type="project" value="InterPro"/>
</dbReference>
<dbReference type="Pfam" id="PF01817">
    <property type="entry name" value="CM_2"/>
    <property type="match status" value="1"/>
</dbReference>
<dbReference type="GO" id="GO:0004106">
    <property type="term" value="F:chorismate mutase activity"/>
    <property type="evidence" value="ECO:0007669"/>
    <property type="project" value="UniProtKB-EC"/>
</dbReference>
<keyword evidence="4" id="KW-1185">Reference proteome</keyword>
<evidence type="ECO:0000256" key="1">
    <source>
        <dbReference type="ARBA" id="ARBA00023235"/>
    </source>
</evidence>
<dbReference type="Proteomes" id="UP001179647">
    <property type="component" value="Chromosome"/>
</dbReference>
<dbReference type="PANTHER" id="PTHR38041">
    <property type="entry name" value="CHORISMATE MUTASE"/>
    <property type="match status" value="1"/>
</dbReference>
<dbReference type="InterPro" id="IPR051331">
    <property type="entry name" value="Chorismate_mutase-related"/>
</dbReference>
<dbReference type="InterPro" id="IPR011279">
    <property type="entry name" value="Chorismate_mutase_GmP"/>
</dbReference>
<dbReference type="SUPFAM" id="SSF48600">
    <property type="entry name" value="Chorismate mutase II"/>
    <property type="match status" value="1"/>
</dbReference>
<name>A0AAF0I5Z6_9ENTE</name>
<reference evidence="3" key="1">
    <citation type="submission" date="2022-10" db="EMBL/GenBank/DDBJ databases">
        <title>Vagococcus sp. isolated from poultry meat.</title>
        <authorList>
            <person name="Johansson P."/>
            <person name="Bjorkroth J."/>
        </authorList>
    </citation>
    <scope>NUCLEOTIDE SEQUENCE</scope>
    <source>
        <strain evidence="3">STAA11</strain>
    </source>
</reference>
<dbReference type="InterPro" id="IPR002701">
    <property type="entry name" value="CM_II_prokaryot"/>
</dbReference>
<dbReference type="PROSITE" id="PS51168">
    <property type="entry name" value="CHORISMATE_MUT_2"/>
    <property type="match status" value="1"/>
</dbReference>
<gene>
    <name evidence="3" type="ORF">OL234_10115</name>
</gene>
<sequence>MLSQERREIDEIDQEIVSLLEKRLTVVNRVAKVKVCNQLEVHDAKREAEVFSKIKSYISKPDYEEIILALYQEMMILSKAYQAKVTKTKK</sequence>
<dbReference type="EMBL" id="CP110232">
    <property type="protein sequence ID" value="WEG73273.1"/>
    <property type="molecule type" value="Genomic_DNA"/>
</dbReference>
<dbReference type="KEGG" id="vie:OL234_10115"/>
<evidence type="ECO:0000259" key="2">
    <source>
        <dbReference type="PROSITE" id="PS51168"/>
    </source>
</evidence>
<protein>
    <submittedName>
        <fullName evidence="3">Chorismate mutase</fullName>
        <ecNumber evidence="3">5.4.99.5</ecNumber>
    </submittedName>
</protein>
<dbReference type="PANTHER" id="PTHR38041:SF1">
    <property type="entry name" value="CHORISMATE MUTASE"/>
    <property type="match status" value="1"/>
</dbReference>
<dbReference type="InterPro" id="IPR036979">
    <property type="entry name" value="CM_dom_sf"/>
</dbReference>
<dbReference type="InterPro" id="IPR036263">
    <property type="entry name" value="Chorismate_II_sf"/>
</dbReference>
<accession>A0AAF0I5Z6</accession>
<dbReference type="GO" id="GO:0009697">
    <property type="term" value="P:salicylic acid biosynthetic process"/>
    <property type="evidence" value="ECO:0007669"/>
    <property type="project" value="TreeGrafter"/>
</dbReference>
<proteinExistence type="predicted"/>
<dbReference type="RefSeq" id="WP_275469076.1">
    <property type="nucleotide sequence ID" value="NZ_CP110232.1"/>
</dbReference>